<organism evidence="1 2">
    <name type="scientific">Streptomyces coryli</name>
    <dbReference type="NCBI Taxonomy" id="1128680"/>
    <lineage>
        <taxon>Bacteria</taxon>
        <taxon>Bacillati</taxon>
        <taxon>Actinomycetota</taxon>
        <taxon>Actinomycetes</taxon>
        <taxon>Kitasatosporales</taxon>
        <taxon>Streptomycetaceae</taxon>
        <taxon>Streptomyces</taxon>
    </lineage>
</organism>
<dbReference type="InterPro" id="IPR025683">
    <property type="entry name" value="Protein_beta"/>
</dbReference>
<dbReference type="AlphaFoldDB" id="A0A6G4U7E1"/>
<gene>
    <name evidence="1" type="ORF">G5C51_27580</name>
</gene>
<dbReference type="EMBL" id="JAAKZV010000154">
    <property type="protein sequence ID" value="NGN67650.1"/>
    <property type="molecule type" value="Genomic_DNA"/>
</dbReference>
<comment type="caution">
    <text evidence="1">The sequence shown here is derived from an EMBL/GenBank/DDBJ whole genome shotgun (WGS) entry which is preliminary data.</text>
</comment>
<reference evidence="1 2" key="1">
    <citation type="submission" date="2020-02" db="EMBL/GenBank/DDBJ databases">
        <title>Whole-genome analyses of novel actinobacteria.</title>
        <authorList>
            <person name="Sahin N."/>
        </authorList>
    </citation>
    <scope>NUCLEOTIDE SEQUENCE [LARGE SCALE GENOMIC DNA]</scope>
    <source>
        <strain evidence="1 2">A7024</strain>
    </source>
</reference>
<protein>
    <submittedName>
        <fullName evidence="1">Uncharacterized protein</fullName>
    </submittedName>
</protein>
<name>A0A6G4U7E1_9ACTN</name>
<evidence type="ECO:0000313" key="1">
    <source>
        <dbReference type="EMBL" id="NGN67650.1"/>
    </source>
</evidence>
<evidence type="ECO:0000313" key="2">
    <source>
        <dbReference type="Proteomes" id="UP000481583"/>
    </source>
</evidence>
<sequence>MGNTPLAELVEMEEFRGADFSDGDHWLTERARGSGRSGAGGAEAWIRAGHIAHMSYVVRQLMGMAG</sequence>
<keyword evidence="2" id="KW-1185">Reference proteome</keyword>
<proteinExistence type="predicted"/>
<dbReference type="Proteomes" id="UP000481583">
    <property type="component" value="Unassembled WGS sequence"/>
</dbReference>
<accession>A0A6G4U7E1</accession>
<dbReference type="Pfam" id="PF14350">
    <property type="entry name" value="Beta_protein"/>
    <property type="match status" value="1"/>
</dbReference>